<dbReference type="Proteomes" id="UP001596524">
    <property type="component" value="Unassembled WGS sequence"/>
</dbReference>
<dbReference type="RefSeq" id="WP_255893189.1">
    <property type="nucleotide sequence ID" value="NZ_JAFMZM010000010.1"/>
</dbReference>
<dbReference type="Pfam" id="PF00497">
    <property type="entry name" value="SBP_bac_3"/>
    <property type="match status" value="1"/>
</dbReference>
<dbReference type="PANTHER" id="PTHR35936:SF17">
    <property type="entry name" value="ARGININE-BINDING EXTRACELLULAR PROTEIN ARTP"/>
    <property type="match status" value="1"/>
</dbReference>
<dbReference type="CDD" id="cd01004">
    <property type="entry name" value="PBP2_MidA_like"/>
    <property type="match status" value="1"/>
</dbReference>
<keyword evidence="5" id="KW-1185">Reference proteome</keyword>
<dbReference type="Gene3D" id="3.40.190.10">
    <property type="entry name" value="Periplasmic binding protein-like II"/>
    <property type="match status" value="2"/>
</dbReference>
<dbReference type="InterPro" id="IPR001638">
    <property type="entry name" value="Solute-binding_3/MltF_N"/>
</dbReference>
<feature type="chain" id="PRO_5045654096" evidence="2">
    <location>
        <begin position="30"/>
        <end position="316"/>
    </location>
</feature>
<dbReference type="SMART" id="SM00062">
    <property type="entry name" value="PBPb"/>
    <property type="match status" value="1"/>
</dbReference>
<evidence type="ECO:0000313" key="5">
    <source>
        <dbReference type="Proteomes" id="UP001596524"/>
    </source>
</evidence>
<name>A0ABW2N323_9ACTN</name>
<feature type="signal peptide" evidence="2">
    <location>
        <begin position="1"/>
        <end position="29"/>
    </location>
</feature>
<evidence type="ECO:0000256" key="1">
    <source>
        <dbReference type="ARBA" id="ARBA00022729"/>
    </source>
</evidence>
<evidence type="ECO:0000313" key="4">
    <source>
        <dbReference type="EMBL" id="MFC7360300.1"/>
    </source>
</evidence>
<evidence type="ECO:0000259" key="3">
    <source>
        <dbReference type="SMART" id="SM00062"/>
    </source>
</evidence>
<comment type="caution">
    <text evidence="4">The sequence shown here is derived from an EMBL/GenBank/DDBJ whole genome shotgun (WGS) entry which is preliminary data.</text>
</comment>
<feature type="domain" description="Solute-binding protein family 3/N-terminal" evidence="3">
    <location>
        <begin position="72"/>
        <end position="306"/>
    </location>
</feature>
<organism evidence="4 5">
    <name type="scientific">Nocardioides astragali</name>
    <dbReference type="NCBI Taxonomy" id="1776736"/>
    <lineage>
        <taxon>Bacteria</taxon>
        <taxon>Bacillati</taxon>
        <taxon>Actinomycetota</taxon>
        <taxon>Actinomycetes</taxon>
        <taxon>Propionibacteriales</taxon>
        <taxon>Nocardioidaceae</taxon>
        <taxon>Nocardioides</taxon>
    </lineage>
</organism>
<accession>A0ABW2N323</accession>
<reference evidence="5" key="1">
    <citation type="journal article" date="2019" name="Int. J. Syst. Evol. Microbiol.">
        <title>The Global Catalogue of Microorganisms (GCM) 10K type strain sequencing project: providing services to taxonomists for standard genome sequencing and annotation.</title>
        <authorList>
            <consortium name="The Broad Institute Genomics Platform"/>
            <consortium name="The Broad Institute Genome Sequencing Center for Infectious Disease"/>
            <person name="Wu L."/>
            <person name="Ma J."/>
        </authorList>
    </citation>
    <scope>NUCLEOTIDE SEQUENCE [LARGE SCALE GENOMIC DNA]</scope>
    <source>
        <strain evidence="5">FCH27</strain>
    </source>
</reference>
<dbReference type="PANTHER" id="PTHR35936">
    <property type="entry name" value="MEMBRANE-BOUND LYTIC MUREIN TRANSGLYCOSYLASE F"/>
    <property type="match status" value="1"/>
</dbReference>
<evidence type="ECO:0000256" key="2">
    <source>
        <dbReference type="SAM" id="SignalP"/>
    </source>
</evidence>
<gene>
    <name evidence="4" type="ORF">ACFQO6_08445</name>
</gene>
<proteinExistence type="predicted"/>
<dbReference type="SUPFAM" id="SSF53850">
    <property type="entry name" value="Periplasmic binding protein-like II"/>
    <property type="match status" value="1"/>
</dbReference>
<keyword evidence="1 2" id="KW-0732">Signal</keyword>
<sequence>MSATTMSKWKTVTAASLGTLLLASTAACGGGGSEANDEASGAKGSFDDVAAAVKSDTTAADLLPADIKERGVITMAADLHYPPTSFLAQDNKTPIGYNVDIAKLLGKTLGLEVEVKNVTWDNVIPGIASGRYDFTATNMTPTPERLEVLDMITYWAAGSSLIVEKGNPQDLSLADESICGKKIAVMTGSSQQQDYLPLISEDCEAAGQDPVDGVVLGNVEGALTQLVAKRIDGVFSDTSQLAWAAKQQPQSFELLAPQYQKEEGDDIVALGLEKDSPLTPALHAAMQSLMDSPAYQATLDRWGLGAGAIDTSEALG</sequence>
<dbReference type="EMBL" id="JBHTCH010000007">
    <property type="protein sequence ID" value="MFC7360300.1"/>
    <property type="molecule type" value="Genomic_DNA"/>
</dbReference>
<protein>
    <submittedName>
        <fullName evidence="4">ABC transporter substrate-binding protein</fullName>
    </submittedName>
</protein>